<keyword evidence="2" id="KW-1185">Reference proteome</keyword>
<protein>
    <submittedName>
        <fullName evidence="1">Polyketide biosynthesis malonyl-ACP decarboxylase PksF</fullName>
    </submittedName>
</protein>
<reference evidence="1" key="1">
    <citation type="submission" date="2023-09" db="EMBL/GenBank/DDBJ databases">
        <title>Vallitalea sediminicola and Vallitalea maricola sp. nov., anaerobic bacteria isolated from marine sediment.</title>
        <authorList>
            <person name="Hirano S."/>
            <person name="Maeda A."/>
            <person name="Terahara T."/>
            <person name="Mori K."/>
            <person name="Hamada M."/>
            <person name="Matsumoto R."/>
            <person name="Kobayashi T."/>
        </authorList>
    </citation>
    <scope>NUCLEOTIDE SEQUENCE</scope>
    <source>
        <strain evidence="1">AN17-2</strain>
    </source>
</reference>
<evidence type="ECO:0000313" key="1">
    <source>
        <dbReference type="EMBL" id="GMQ65030.1"/>
    </source>
</evidence>
<name>A0ACB5UR35_9FIRM</name>
<sequence>MYTIENHNKEDIVITGCGVTSAGSQGKKQFTSVLLNGKNNFGVMARPGRQKDSSYIGAEIPSLVYPEHISKKTIRTASFSGKAAMVTIDEAWNEAKLNLVDSERIGLIIGGSNFQQRELMTKYEKYYGNTYFIPPTYALSYMDSDVCGFCTEQYGINGLAYTVGGASASGQVAILQAIQAVQSGQVDVCIALGALMDLSYLECQAFRSLGAMGTELYKEEPERSSRPFDRDRDGFIFGESCGAVVIEKLNTAIERHLKPYASITGWSMVIDGNRNPNPSYDGEVRAIKEALQKADLEPGAIDYINPHGTGSIIGDETEIRAIHACKLNHAFINATKSVIGHGLSAAGTVEVIATLMQMKEGRLHPTRNLENPIDSTLNWVRQESIPHCIQNAINISIGFGGVNTALCLQRIQ</sequence>
<dbReference type="EMBL" id="BTPU01000093">
    <property type="protein sequence ID" value="GMQ65030.1"/>
    <property type="molecule type" value="Genomic_DNA"/>
</dbReference>
<gene>
    <name evidence="1" type="primary">pksF</name>
    <name evidence="1" type="ORF">AN2V17_42720</name>
</gene>
<accession>A0ACB5UR35</accession>
<evidence type="ECO:0000313" key="2">
    <source>
        <dbReference type="Proteomes" id="UP001374599"/>
    </source>
</evidence>
<comment type="caution">
    <text evidence="1">The sequence shown here is derived from an EMBL/GenBank/DDBJ whole genome shotgun (WGS) entry which is preliminary data.</text>
</comment>
<proteinExistence type="predicted"/>
<organism evidence="1 2">
    <name type="scientific">Vallitalea maricola</name>
    <dbReference type="NCBI Taxonomy" id="3074433"/>
    <lineage>
        <taxon>Bacteria</taxon>
        <taxon>Bacillati</taxon>
        <taxon>Bacillota</taxon>
        <taxon>Clostridia</taxon>
        <taxon>Lachnospirales</taxon>
        <taxon>Vallitaleaceae</taxon>
        <taxon>Vallitalea</taxon>
    </lineage>
</organism>
<dbReference type="Proteomes" id="UP001374599">
    <property type="component" value="Unassembled WGS sequence"/>
</dbReference>